<gene>
    <name evidence="6" type="ORF">G4Y79_23980</name>
</gene>
<feature type="transmembrane region" description="Helical" evidence="5">
    <location>
        <begin position="7"/>
        <end position="27"/>
    </location>
</feature>
<feature type="transmembrane region" description="Helical" evidence="5">
    <location>
        <begin position="828"/>
        <end position="850"/>
    </location>
</feature>
<feature type="transmembrane region" description="Helical" evidence="5">
    <location>
        <begin position="1114"/>
        <end position="1136"/>
    </location>
</feature>
<evidence type="ECO:0000313" key="7">
    <source>
        <dbReference type="Proteomes" id="UP000594468"/>
    </source>
</evidence>
<accession>A0A7S8E975</accession>
<keyword evidence="7" id="KW-1185">Reference proteome</keyword>
<feature type="transmembrane region" description="Helical" evidence="5">
    <location>
        <begin position="403"/>
        <end position="428"/>
    </location>
</feature>
<evidence type="ECO:0000256" key="1">
    <source>
        <dbReference type="ARBA" id="ARBA00004141"/>
    </source>
</evidence>
<proteinExistence type="predicted"/>
<feature type="transmembrane region" description="Helical" evidence="5">
    <location>
        <begin position="528"/>
        <end position="548"/>
    </location>
</feature>
<name>A0A7S8E975_9CHLR</name>
<feature type="transmembrane region" description="Helical" evidence="5">
    <location>
        <begin position="1302"/>
        <end position="1322"/>
    </location>
</feature>
<feature type="transmembrane region" description="Helical" evidence="5">
    <location>
        <begin position="125"/>
        <end position="144"/>
    </location>
</feature>
<dbReference type="EMBL" id="CP062983">
    <property type="protein sequence ID" value="QPC82706.1"/>
    <property type="molecule type" value="Genomic_DNA"/>
</dbReference>
<feature type="transmembrane region" description="Helical" evidence="5">
    <location>
        <begin position="355"/>
        <end position="372"/>
    </location>
</feature>
<dbReference type="CDD" id="cd13128">
    <property type="entry name" value="MATE_Wzx_like"/>
    <property type="match status" value="1"/>
</dbReference>
<dbReference type="Proteomes" id="UP000594468">
    <property type="component" value="Chromosome"/>
</dbReference>
<evidence type="ECO:0000256" key="4">
    <source>
        <dbReference type="ARBA" id="ARBA00023136"/>
    </source>
</evidence>
<feature type="transmembrane region" description="Helical" evidence="5">
    <location>
        <begin position="1221"/>
        <end position="1240"/>
    </location>
</feature>
<dbReference type="KEGG" id="pmet:G4Y79_23980"/>
<feature type="transmembrane region" description="Helical" evidence="5">
    <location>
        <begin position="935"/>
        <end position="959"/>
    </location>
</feature>
<evidence type="ECO:0000256" key="3">
    <source>
        <dbReference type="ARBA" id="ARBA00022989"/>
    </source>
</evidence>
<keyword evidence="3 5" id="KW-1133">Transmembrane helix</keyword>
<sequence>MRLLRRLLPDFIAIVLLFALPLCFFYQQTVGGKTLIPTENIYQYEPYATYREEAGAPAIPHNHLLSDLILENYQWKHFIVEQLGEGEIPLWNPHQFAGIPFLAAGQHSALYPLSIIYYILDLPSAYGWFTVVNLWLAGVFMYAFARGLGLRREASILAGIIYQFNGFAIASVLFQMMIGGLPWLPLMLLMSELIIRQHRFMGRPASLPWVVIGAIALGMNILAGHVEITIYTLLITAFYAGVRLLVAGWRREWRPVLKQGVWISIMVLLGFALGAVQFLPLFEFASTNWRAARSDFWQVLDYAHKPRDILQFAIPNFYGSPAHHHIFDVFSLQFTPVSGVNQTHTDWGIKNYVEGALYVGILPLLLSAYALYDRWIGWRLRQRHTGSRDTAAVIMANEPPYRFIFAVLGLFSLLFMFGVPVYAVVYVLPGINQLNSAFRWVFALTICVAMLAAFGMDALMRRAAEKDTPRITVTGIVIMALGLLVMIGLLLSRLLYPQLEPIFEQIRTGMLNADRAFLDARAFYSYEFVNTAVFAVILFLSGVVLWWVGRMRAFKGLHRWTIFTSALVIVDLMIASWGFNPASDPALLDYTPPAVQFLQDQQAEGDIWRFTTLESDARPPILNANLGWMYGLYDIRGYDSIIPGSYVDVMRQIAPQWQLDYNRIAPLFTEYLDSENNAVFDVNDALTSPLLDQLAVRYVLTYADTDITAEGYELAYSDEALRIYENTDAQPYAYLEGDIITPLTLMRDSGREKFLDIQIDQPRTVILSENYADGWRAFIRPQGAGEDAERPLNVAPTDANMQAIMIPDAGNWTLRLVYSPNSFQIGTFGSALGIIVLALMAGVWIWRTYVGTNTENSSATARVARNSIAPIILRLFNRSIDFVLAFVIYRILDQESVGIYNFAVVIFVWFDIFINFGLNLYLIREVAREKLRSGYYFFNTSFMRLSLFVVGIFLLFAFLDIWPRVGAETIPQEGIGALFLLYLGLLPATLSTGMTALFYAYEQAEVPSAIETITAINKAIFGVIVLALGGGIIGLAAVSIVNNFITLGVLMWHGRKLIGEVPSFKPDLPLIRRMTRESWPLLLNHFLATIFFQFDIVILQAVRGAVEVAKYSTSYKWLMAINIIPAMFTQAVFPMLSRQAEENMDAFERTYSFSLKLMIALALPFAVAFTVLAELLTLILAGPSYLPDAAIALQLMIWSIPFGWMNSLTQYALIALNLQRYITVAFFWAVGFNIVTNLLFIPQFGFQAAAITTIFSEAALLVPFGVLMQRGMNRPIPWLGLIWRPIVAAGAMLLVTVSLWPLFNVVALLIGTGVYGVILVALRPLSDAEATMLQNMLPARLTQSRIGRFVLGGAA</sequence>
<keyword evidence="2 5" id="KW-0812">Transmembrane</keyword>
<dbReference type="PANTHER" id="PTHR43424">
    <property type="entry name" value="LOCUS PUTATIVE PROTEIN 1-RELATED"/>
    <property type="match status" value="1"/>
</dbReference>
<feature type="transmembrane region" description="Helical" evidence="5">
    <location>
        <begin position="560"/>
        <end position="579"/>
    </location>
</feature>
<keyword evidence="4 5" id="KW-0472">Membrane</keyword>
<dbReference type="GO" id="GO:0016020">
    <property type="term" value="C:membrane"/>
    <property type="evidence" value="ECO:0007669"/>
    <property type="project" value="UniProtKB-SubCell"/>
</dbReference>
<feature type="transmembrane region" description="Helical" evidence="5">
    <location>
        <begin position="979"/>
        <end position="1001"/>
    </location>
</feature>
<dbReference type="PANTHER" id="PTHR43424:SF1">
    <property type="entry name" value="LOCUS PUTATIVE PROTEIN 1-RELATED"/>
    <property type="match status" value="1"/>
</dbReference>
<comment type="subcellular location">
    <subcellularLocation>
        <location evidence="1">Membrane</location>
        <topology evidence="1">Multi-pass membrane protein</topology>
    </subcellularLocation>
</comment>
<feature type="transmembrane region" description="Helical" evidence="5">
    <location>
        <begin position="440"/>
        <end position="459"/>
    </location>
</feature>
<feature type="transmembrane region" description="Helical" evidence="5">
    <location>
        <begin position="1189"/>
        <end position="1209"/>
    </location>
</feature>
<feature type="transmembrane region" description="Helical" evidence="5">
    <location>
        <begin position="898"/>
        <end position="923"/>
    </location>
</feature>
<feature type="transmembrane region" description="Helical" evidence="5">
    <location>
        <begin position="230"/>
        <end position="249"/>
    </location>
</feature>
<feature type="transmembrane region" description="Helical" evidence="5">
    <location>
        <begin position="261"/>
        <end position="282"/>
    </location>
</feature>
<feature type="transmembrane region" description="Helical" evidence="5">
    <location>
        <begin position="471"/>
        <end position="491"/>
    </location>
</feature>
<feature type="transmembrane region" description="Helical" evidence="5">
    <location>
        <begin position="871"/>
        <end position="892"/>
    </location>
</feature>
<evidence type="ECO:0000256" key="5">
    <source>
        <dbReference type="SAM" id="Phobius"/>
    </source>
</evidence>
<organism evidence="6 7">
    <name type="scientific">Phototrophicus methaneseepsis</name>
    <dbReference type="NCBI Taxonomy" id="2710758"/>
    <lineage>
        <taxon>Bacteria</taxon>
        <taxon>Bacillati</taxon>
        <taxon>Chloroflexota</taxon>
        <taxon>Candidatus Thermofontia</taxon>
        <taxon>Phototrophicales</taxon>
        <taxon>Phototrophicaceae</taxon>
        <taxon>Phototrophicus</taxon>
    </lineage>
</organism>
<evidence type="ECO:0000313" key="6">
    <source>
        <dbReference type="EMBL" id="QPC82706.1"/>
    </source>
</evidence>
<dbReference type="InterPro" id="IPR002797">
    <property type="entry name" value="Polysacc_synth"/>
</dbReference>
<feature type="transmembrane region" description="Helical" evidence="5">
    <location>
        <begin position="1278"/>
        <end position="1296"/>
    </location>
</feature>
<reference evidence="6 7" key="1">
    <citation type="submission" date="2020-02" db="EMBL/GenBank/DDBJ databases">
        <authorList>
            <person name="Zheng R.K."/>
            <person name="Sun C.M."/>
        </authorList>
    </citation>
    <scope>NUCLEOTIDE SEQUENCE [LARGE SCALE GENOMIC DNA]</scope>
    <source>
        <strain evidence="7">rifampicinis</strain>
    </source>
</reference>
<feature type="transmembrane region" description="Helical" evidence="5">
    <location>
        <begin position="1246"/>
        <end position="1266"/>
    </location>
</feature>
<feature type="transmembrane region" description="Helical" evidence="5">
    <location>
        <begin position="1157"/>
        <end position="1183"/>
    </location>
</feature>
<dbReference type="Pfam" id="PF01943">
    <property type="entry name" value="Polysacc_synt"/>
    <property type="match status" value="1"/>
</dbReference>
<protein>
    <submittedName>
        <fullName evidence="6">Oligosaccharide flippase family protein</fullName>
    </submittedName>
</protein>
<evidence type="ECO:0000256" key="2">
    <source>
        <dbReference type="ARBA" id="ARBA00022692"/>
    </source>
</evidence>
<dbReference type="RefSeq" id="WP_195170775.1">
    <property type="nucleotide sequence ID" value="NZ_CP062983.1"/>
</dbReference>
<feature type="transmembrane region" description="Helical" evidence="5">
    <location>
        <begin position="207"/>
        <end position="224"/>
    </location>
</feature>
<dbReference type="InterPro" id="IPR052556">
    <property type="entry name" value="PolySynth_Transporter"/>
</dbReference>